<organism evidence="2 3">
    <name type="scientific">Cyclocybe aegerita</name>
    <name type="common">Black poplar mushroom</name>
    <name type="synonym">Agrocybe aegerita</name>
    <dbReference type="NCBI Taxonomy" id="1973307"/>
    <lineage>
        <taxon>Eukaryota</taxon>
        <taxon>Fungi</taxon>
        <taxon>Dikarya</taxon>
        <taxon>Basidiomycota</taxon>
        <taxon>Agaricomycotina</taxon>
        <taxon>Agaricomycetes</taxon>
        <taxon>Agaricomycetidae</taxon>
        <taxon>Agaricales</taxon>
        <taxon>Agaricineae</taxon>
        <taxon>Bolbitiaceae</taxon>
        <taxon>Cyclocybe</taxon>
    </lineage>
</organism>
<dbReference type="Gene3D" id="1.25.10.10">
    <property type="entry name" value="Leucine-rich Repeat Variant"/>
    <property type="match status" value="1"/>
</dbReference>
<comment type="caution">
    <text evidence="2">The sequence shown here is derived from an EMBL/GenBank/DDBJ whole genome shotgun (WGS) entry which is preliminary data.</text>
</comment>
<dbReference type="Pfam" id="PF08324">
    <property type="entry name" value="PUL"/>
    <property type="match status" value="1"/>
</dbReference>
<feature type="domain" description="PUL" evidence="1">
    <location>
        <begin position="25"/>
        <end position="166"/>
    </location>
</feature>
<dbReference type="AlphaFoldDB" id="A0A8S0XYX9"/>
<dbReference type="EMBL" id="CACVBS010000074">
    <property type="protein sequence ID" value="CAA7269061.1"/>
    <property type="molecule type" value="Genomic_DNA"/>
</dbReference>
<evidence type="ECO:0000313" key="2">
    <source>
        <dbReference type="EMBL" id="CAA7269061.1"/>
    </source>
</evidence>
<keyword evidence="3" id="KW-1185">Reference proteome</keyword>
<dbReference type="InterPro" id="IPR011989">
    <property type="entry name" value="ARM-like"/>
</dbReference>
<proteinExistence type="predicted"/>
<accession>A0A8S0XYX9</accession>
<evidence type="ECO:0000313" key="3">
    <source>
        <dbReference type="Proteomes" id="UP000467700"/>
    </source>
</evidence>
<evidence type="ECO:0000259" key="1">
    <source>
        <dbReference type="Pfam" id="PF08324"/>
    </source>
</evidence>
<dbReference type="Proteomes" id="UP000467700">
    <property type="component" value="Unassembled WGS sequence"/>
</dbReference>
<sequence length="194" mass="21088">MSTLVPTTPPTDPLSVFLPRAAEALKSSSSKGARNYILIVLRLLCNAFSSAALAQKMLRSELGDAITSVLVPSLLHTDALKDRVEAVRSGRGIQPDSEDELGDWQVEMVSATTEALDREKGNEEIVYRLTAALAFFLRLSPHYETAIRPLLEVLQTKDVLKSKLTKGSGWAAEGGLAKKDVRKLVDEVATKLCP</sequence>
<dbReference type="InterPro" id="IPR013535">
    <property type="entry name" value="PUL_dom"/>
</dbReference>
<dbReference type="OrthoDB" id="21221at2759"/>
<name>A0A8S0XYX9_CYCAE</name>
<protein>
    <recommendedName>
        <fullName evidence="1">PUL domain-containing protein</fullName>
    </recommendedName>
</protein>
<gene>
    <name evidence="2" type="ORF">AAE3_LOCUS11336</name>
</gene>
<reference evidence="2 3" key="1">
    <citation type="submission" date="2020-01" db="EMBL/GenBank/DDBJ databases">
        <authorList>
            <person name="Gupta K D."/>
        </authorList>
    </citation>
    <scope>NUCLEOTIDE SEQUENCE [LARGE SCALE GENOMIC DNA]</scope>
</reference>